<name>A0A0D0BYK5_9AGAR</name>
<dbReference type="AlphaFoldDB" id="A0A0D0BYK5"/>
<keyword evidence="3" id="KW-1185">Reference proteome</keyword>
<evidence type="ECO:0000256" key="1">
    <source>
        <dbReference type="SAM" id="MobiDB-lite"/>
    </source>
</evidence>
<gene>
    <name evidence="2" type="ORF">GYMLUDRAFT_459883</name>
</gene>
<sequence length="158" mass="16399">MPPGVFMDHPHRRLHRERVGRGEREAGEGEEDDDMEMLPGILTNDGGSFSKTTTSAVATATTSATTTATANTPIALPTVPHISPGAFNYTFLPDMSLATATTTSLTTGVGVRGAADLGYSGFGGGGGVGVTLHPPRTPPRIHIQPRLPPEKVGTGVRL</sequence>
<dbReference type="EMBL" id="KN834900">
    <property type="protein sequence ID" value="KIK50482.1"/>
    <property type="molecule type" value="Genomic_DNA"/>
</dbReference>
<dbReference type="Proteomes" id="UP000053593">
    <property type="component" value="Unassembled WGS sequence"/>
</dbReference>
<proteinExistence type="predicted"/>
<accession>A0A0D0BYK5</accession>
<dbReference type="HOGENOM" id="CLU_1669557_0_0_1"/>
<feature type="compositionally biased region" description="Basic and acidic residues" evidence="1">
    <location>
        <begin position="17"/>
        <end position="27"/>
    </location>
</feature>
<evidence type="ECO:0000313" key="2">
    <source>
        <dbReference type="EMBL" id="KIK50482.1"/>
    </source>
</evidence>
<evidence type="ECO:0000313" key="3">
    <source>
        <dbReference type="Proteomes" id="UP000053593"/>
    </source>
</evidence>
<feature type="region of interest" description="Disordered" evidence="1">
    <location>
        <begin position="1"/>
        <end position="37"/>
    </location>
</feature>
<protein>
    <submittedName>
        <fullName evidence="2">Uncharacterized protein</fullName>
    </submittedName>
</protein>
<reference evidence="2 3" key="1">
    <citation type="submission" date="2014-04" db="EMBL/GenBank/DDBJ databases">
        <title>Evolutionary Origins and Diversification of the Mycorrhizal Mutualists.</title>
        <authorList>
            <consortium name="DOE Joint Genome Institute"/>
            <consortium name="Mycorrhizal Genomics Consortium"/>
            <person name="Kohler A."/>
            <person name="Kuo A."/>
            <person name="Nagy L.G."/>
            <person name="Floudas D."/>
            <person name="Copeland A."/>
            <person name="Barry K.W."/>
            <person name="Cichocki N."/>
            <person name="Veneault-Fourrey C."/>
            <person name="LaButti K."/>
            <person name="Lindquist E.A."/>
            <person name="Lipzen A."/>
            <person name="Lundell T."/>
            <person name="Morin E."/>
            <person name="Murat C."/>
            <person name="Riley R."/>
            <person name="Ohm R."/>
            <person name="Sun H."/>
            <person name="Tunlid A."/>
            <person name="Henrissat B."/>
            <person name="Grigoriev I.V."/>
            <person name="Hibbett D.S."/>
            <person name="Martin F."/>
        </authorList>
    </citation>
    <scope>NUCLEOTIDE SEQUENCE [LARGE SCALE GENOMIC DNA]</scope>
    <source>
        <strain evidence="2 3">FD-317 M1</strain>
    </source>
</reference>
<organism evidence="2 3">
    <name type="scientific">Collybiopsis luxurians FD-317 M1</name>
    <dbReference type="NCBI Taxonomy" id="944289"/>
    <lineage>
        <taxon>Eukaryota</taxon>
        <taxon>Fungi</taxon>
        <taxon>Dikarya</taxon>
        <taxon>Basidiomycota</taxon>
        <taxon>Agaricomycotina</taxon>
        <taxon>Agaricomycetes</taxon>
        <taxon>Agaricomycetidae</taxon>
        <taxon>Agaricales</taxon>
        <taxon>Marasmiineae</taxon>
        <taxon>Omphalotaceae</taxon>
        <taxon>Collybiopsis</taxon>
        <taxon>Collybiopsis luxurians</taxon>
    </lineage>
</organism>